<dbReference type="AlphaFoldDB" id="A0A7E4W7E7"/>
<proteinExistence type="predicted"/>
<dbReference type="Proteomes" id="UP000492821">
    <property type="component" value="Unassembled WGS sequence"/>
</dbReference>
<reference evidence="1" key="1">
    <citation type="journal article" date="2013" name="Genetics">
        <title>The draft genome and transcriptome of Panagrellus redivivus are shaped by the harsh demands of a free-living lifestyle.</title>
        <authorList>
            <person name="Srinivasan J."/>
            <person name="Dillman A.R."/>
            <person name="Macchietto M.G."/>
            <person name="Heikkinen L."/>
            <person name="Lakso M."/>
            <person name="Fracchia K.M."/>
            <person name="Antoshechkin I."/>
            <person name="Mortazavi A."/>
            <person name="Wong G."/>
            <person name="Sternberg P.W."/>
        </authorList>
    </citation>
    <scope>NUCLEOTIDE SEQUENCE [LARGE SCALE GENOMIC DNA]</scope>
    <source>
        <strain evidence="1">MT8872</strain>
    </source>
</reference>
<sequence>MPATSEGDSALLNGNFDLVACLAPTGSSNFHRHVAETDQAFGSFEPDDGAIPCSSMEAFDLFAAPFDD</sequence>
<evidence type="ECO:0000313" key="2">
    <source>
        <dbReference type="WBParaSite" id="Pan_g6992.t1"/>
    </source>
</evidence>
<accession>A0A7E4W7E7</accession>
<keyword evidence="1" id="KW-1185">Reference proteome</keyword>
<protein>
    <submittedName>
        <fullName evidence="2">Uncharacterized protein</fullName>
    </submittedName>
</protein>
<organism evidence="1 2">
    <name type="scientific">Panagrellus redivivus</name>
    <name type="common">Microworm</name>
    <dbReference type="NCBI Taxonomy" id="6233"/>
    <lineage>
        <taxon>Eukaryota</taxon>
        <taxon>Metazoa</taxon>
        <taxon>Ecdysozoa</taxon>
        <taxon>Nematoda</taxon>
        <taxon>Chromadorea</taxon>
        <taxon>Rhabditida</taxon>
        <taxon>Tylenchina</taxon>
        <taxon>Panagrolaimomorpha</taxon>
        <taxon>Panagrolaimoidea</taxon>
        <taxon>Panagrolaimidae</taxon>
        <taxon>Panagrellus</taxon>
    </lineage>
</organism>
<reference evidence="2" key="2">
    <citation type="submission" date="2020-10" db="UniProtKB">
        <authorList>
            <consortium name="WormBaseParasite"/>
        </authorList>
    </citation>
    <scope>IDENTIFICATION</scope>
</reference>
<dbReference type="WBParaSite" id="Pan_g6992.t1">
    <property type="protein sequence ID" value="Pan_g6992.t1"/>
    <property type="gene ID" value="Pan_g6992"/>
</dbReference>
<name>A0A7E4W7E7_PANRE</name>
<evidence type="ECO:0000313" key="1">
    <source>
        <dbReference type="Proteomes" id="UP000492821"/>
    </source>
</evidence>